<feature type="transmembrane region" description="Helical" evidence="1">
    <location>
        <begin position="357"/>
        <end position="375"/>
    </location>
</feature>
<feature type="transmembrane region" description="Helical" evidence="1">
    <location>
        <begin position="252"/>
        <end position="281"/>
    </location>
</feature>
<dbReference type="Proteomes" id="UP001166251">
    <property type="component" value="Unassembled WGS sequence"/>
</dbReference>
<feature type="transmembrane region" description="Helical" evidence="1">
    <location>
        <begin position="463"/>
        <end position="480"/>
    </location>
</feature>
<reference evidence="2" key="1">
    <citation type="submission" date="2021-07" db="EMBL/GenBank/DDBJ databases">
        <title>Neiella marina sp. nov., isolated from the intestinal content of sea cucumber Apostichopus japonicus.</title>
        <authorList>
            <person name="Bai X."/>
        </authorList>
    </citation>
    <scope>NUCLEOTIDE SEQUENCE</scope>
    <source>
        <strain evidence="2">126</strain>
    </source>
</reference>
<gene>
    <name evidence="2" type="ORF">K0504_10470</name>
</gene>
<keyword evidence="1" id="KW-0812">Transmembrane</keyword>
<keyword evidence="1" id="KW-1133">Transmembrane helix</keyword>
<accession>A0ABS7EGQ4</accession>
<keyword evidence="1" id="KW-0472">Membrane</keyword>
<dbReference type="RefSeq" id="WP_220104141.1">
    <property type="nucleotide sequence ID" value="NZ_JAHZSS010000011.1"/>
</dbReference>
<organism evidence="2 3">
    <name type="scientific">Neiella holothuriorum</name>
    <dbReference type="NCBI Taxonomy" id="2870530"/>
    <lineage>
        <taxon>Bacteria</taxon>
        <taxon>Pseudomonadati</taxon>
        <taxon>Pseudomonadota</taxon>
        <taxon>Gammaproteobacteria</taxon>
        <taxon>Alteromonadales</taxon>
        <taxon>Echinimonadaceae</taxon>
        <taxon>Neiella</taxon>
    </lineage>
</organism>
<protein>
    <submittedName>
        <fullName evidence="2">Uncharacterized protein</fullName>
    </submittedName>
</protein>
<evidence type="ECO:0000313" key="2">
    <source>
        <dbReference type="EMBL" id="MBW8191460.1"/>
    </source>
</evidence>
<dbReference type="EMBL" id="JAHZSS010000011">
    <property type="protein sequence ID" value="MBW8191460.1"/>
    <property type="molecule type" value="Genomic_DNA"/>
</dbReference>
<proteinExistence type="predicted"/>
<sequence length="498" mass="56479">MTERTLSLNLTQAPSQLEQQELGTLTGNRQKEALLADIKQLPANQKLLVEFDGVICQHNLIERFLQTIKPSFIVAMILQCLDMIRYGLLLQRADAQRHRRRLQYTLWLQPNAKQKWAAYVNQQPDNWFNLAILRQLQLTHSGQFQLYSTSPDWIVTPVLARFEKTLAHESSALSVMGDQELAKAQPNFDVLIAGSSLLPPQLASMPTKLLLDDAYGISCEAGQLPMLPFVYTKKVKRPNESYFTRAVIGHDYLTLVLVFALASPEPLLCAASLLLFVLAYFSAYEIGYFENDRLGLCFEAKPKVSQNYRMFAQYFKPAAAWGFALILAVPASLLATQVSNISLSFMEGHQFSEWWKIWLVFVAFMATVRLVFAWFNRIHEKGRIVPMLLLQLARTSGYLCLFSTSLIGVLFCLSHGLSKWFPYVVYRFGGSRRGMPNHLINMFLLTLMLASMAVGPNGDLTDVLSAHGLLIISYAALRALKDIWSFRHEMALLRKINK</sequence>
<evidence type="ECO:0000256" key="1">
    <source>
        <dbReference type="SAM" id="Phobius"/>
    </source>
</evidence>
<feature type="transmembrane region" description="Helical" evidence="1">
    <location>
        <begin position="395"/>
        <end position="417"/>
    </location>
</feature>
<name>A0ABS7EGQ4_9GAMM</name>
<evidence type="ECO:0000313" key="3">
    <source>
        <dbReference type="Proteomes" id="UP001166251"/>
    </source>
</evidence>
<keyword evidence="3" id="KW-1185">Reference proteome</keyword>
<comment type="caution">
    <text evidence="2">The sequence shown here is derived from an EMBL/GenBank/DDBJ whole genome shotgun (WGS) entry which is preliminary data.</text>
</comment>
<feature type="transmembrane region" description="Helical" evidence="1">
    <location>
        <begin position="318"/>
        <end position="336"/>
    </location>
</feature>